<sequence length="137" mass="14267">MGRTPEEESADRVKADEANGQRQTAADQAASNARTTADDKQVAGDLAVDDARQIVRDSEQRGLRNAGPAPDVRKILHNAATGMATIAGGIKTAVRGAAGREAAVPAETSAARGTTRHAETRQENVVVRTPVINPGFA</sequence>
<accession>A0ABP9I304</accession>
<feature type="compositionally biased region" description="Basic and acidic residues" evidence="1">
    <location>
        <begin position="1"/>
        <end position="19"/>
    </location>
</feature>
<gene>
    <name evidence="2" type="ORF">GCM10023205_66350</name>
</gene>
<evidence type="ECO:0000313" key="3">
    <source>
        <dbReference type="Proteomes" id="UP001500466"/>
    </source>
</evidence>
<protein>
    <submittedName>
        <fullName evidence="2">Uncharacterized protein</fullName>
    </submittedName>
</protein>
<reference evidence="3" key="1">
    <citation type="journal article" date="2019" name="Int. J. Syst. Evol. Microbiol.">
        <title>The Global Catalogue of Microorganisms (GCM) 10K type strain sequencing project: providing services to taxonomists for standard genome sequencing and annotation.</title>
        <authorList>
            <consortium name="The Broad Institute Genomics Platform"/>
            <consortium name="The Broad Institute Genome Sequencing Center for Infectious Disease"/>
            <person name="Wu L."/>
            <person name="Ma J."/>
        </authorList>
    </citation>
    <scope>NUCLEOTIDE SEQUENCE [LARGE SCALE GENOMIC DNA]</scope>
    <source>
        <strain evidence="3">JCM 17986</strain>
    </source>
</reference>
<organism evidence="2 3">
    <name type="scientific">Yinghuangia aomiensis</name>
    <dbReference type="NCBI Taxonomy" id="676205"/>
    <lineage>
        <taxon>Bacteria</taxon>
        <taxon>Bacillati</taxon>
        <taxon>Actinomycetota</taxon>
        <taxon>Actinomycetes</taxon>
        <taxon>Kitasatosporales</taxon>
        <taxon>Streptomycetaceae</taxon>
        <taxon>Yinghuangia</taxon>
    </lineage>
</organism>
<dbReference type="RefSeq" id="WP_345679478.1">
    <property type="nucleotide sequence ID" value="NZ_BAABHS010000031.1"/>
</dbReference>
<feature type="region of interest" description="Disordered" evidence="1">
    <location>
        <begin position="1"/>
        <end position="45"/>
    </location>
</feature>
<dbReference type="Proteomes" id="UP001500466">
    <property type="component" value="Unassembled WGS sequence"/>
</dbReference>
<comment type="caution">
    <text evidence="2">The sequence shown here is derived from an EMBL/GenBank/DDBJ whole genome shotgun (WGS) entry which is preliminary data.</text>
</comment>
<evidence type="ECO:0000256" key="1">
    <source>
        <dbReference type="SAM" id="MobiDB-lite"/>
    </source>
</evidence>
<evidence type="ECO:0000313" key="2">
    <source>
        <dbReference type="EMBL" id="GAA4986461.1"/>
    </source>
</evidence>
<dbReference type="EMBL" id="BAABHS010000031">
    <property type="protein sequence ID" value="GAA4986461.1"/>
    <property type="molecule type" value="Genomic_DNA"/>
</dbReference>
<proteinExistence type="predicted"/>
<name>A0ABP9I304_9ACTN</name>
<feature type="compositionally biased region" description="Polar residues" evidence="1">
    <location>
        <begin position="20"/>
        <end position="35"/>
    </location>
</feature>
<keyword evidence="3" id="KW-1185">Reference proteome</keyword>